<keyword evidence="6 7" id="KW-0472">Membrane</keyword>
<feature type="transmembrane region" description="Helical" evidence="7">
    <location>
        <begin position="381"/>
        <end position="400"/>
    </location>
</feature>
<dbReference type="Gene3D" id="1.20.1720.10">
    <property type="entry name" value="Multidrug resistance protein D"/>
    <property type="match status" value="1"/>
</dbReference>
<evidence type="ECO:0000256" key="1">
    <source>
        <dbReference type="ARBA" id="ARBA00004651"/>
    </source>
</evidence>
<dbReference type="Gene3D" id="1.20.1250.20">
    <property type="entry name" value="MFS general substrate transporter like domains"/>
    <property type="match status" value="1"/>
</dbReference>
<dbReference type="InterPro" id="IPR036259">
    <property type="entry name" value="MFS_trans_sf"/>
</dbReference>
<feature type="transmembrane region" description="Helical" evidence="7">
    <location>
        <begin position="151"/>
        <end position="174"/>
    </location>
</feature>
<feature type="transmembrane region" description="Helical" evidence="7">
    <location>
        <begin position="26"/>
        <end position="46"/>
    </location>
</feature>
<reference evidence="9 10" key="1">
    <citation type="submission" date="2023-07" db="EMBL/GenBank/DDBJ databases">
        <title>Genomic Encyclopedia of Type Strains, Phase IV (KMG-IV): sequencing the most valuable type-strain genomes for metagenomic binning, comparative biology and taxonomic classification.</title>
        <authorList>
            <person name="Goeker M."/>
        </authorList>
    </citation>
    <scope>NUCLEOTIDE SEQUENCE [LARGE SCALE GENOMIC DNA]</scope>
    <source>
        <strain evidence="9 10">DSM 19619</strain>
    </source>
</reference>
<feature type="transmembrane region" description="Helical" evidence="7">
    <location>
        <begin position="93"/>
        <end position="113"/>
    </location>
</feature>
<feature type="transmembrane region" description="Helical" evidence="7">
    <location>
        <begin position="490"/>
        <end position="516"/>
    </location>
</feature>
<keyword evidence="3" id="KW-1003">Cell membrane</keyword>
<evidence type="ECO:0000313" key="10">
    <source>
        <dbReference type="Proteomes" id="UP001242480"/>
    </source>
</evidence>
<sequence length="530" mass="57396">MASATATAGAVPVPRPAEEAIDKRKLIAFLGMVFGMFMAILDIQIVSASLSEIQAGLGASADEIPWVQTAYLIAEVIMIPLSGFLSRVISTRWMFAISAGGFTVMSFLCGTATSIDQMIVYRALQGFIGGGMIPTVFASAFTIFPRSKQPIVSPLIGLVATLAPTIGPTVGGYLTQLLSWHWLFFINVGPGIVVTLMAVSMIDFDEPDLALFDHFDWWGLISMGTFLGSLEYVLEEGPTNDWFDDQAVLVMAIASAVGAVVFFWRAFTVKEPIVDLRAFKDRNFATGSLFSFVMGIGLYGLTYLFPVYLGRVRGYDSLMIGETMFVTGLCMFFTAPIAGNLMRILDPRVMLFAGFVGFGAGTWIMSGITHDWDFWEILVPQVLRGVSLMTCMVPITNIALGTLPPQRIKNASGLFNLTRNLGGAVGLAVINTVLNHRDDLHLQRLRESVHWGSETALETLDNIRQGLSTFGASAEAMATSQMVGMLRREALVMSFADVFLILTMLFVSLGFGAFLVRRPQMAGGGGGGGH</sequence>
<feature type="transmembrane region" description="Helical" evidence="7">
    <location>
        <begin position="284"/>
        <end position="305"/>
    </location>
</feature>
<dbReference type="Proteomes" id="UP001242480">
    <property type="component" value="Unassembled WGS sequence"/>
</dbReference>
<dbReference type="EMBL" id="JAUSVX010000001">
    <property type="protein sequence ID" value="MDQ0467565.1"/>
    <property type="molecule type" value="Genomic_DNA"/>
</dbReference>
<evidence type="ECO:0000256" key="6">
    <source>
        <dbReference type="ARBA" id="ARBA00023136"/>
    </source>
</evidence>
<evidence type="ECO:0000256" key="5">
    <source>
        <dbReference type="ARBA" id="ARBA00022989"/>
    </source>
</evidence>
<evidence type="ECO:0000256" key="7">
    <source>
        <dbReference type="SAM" id="Phobius"/>
    </source>
</evidence>
<dbReference type="SUPFAM" id="SSF103473">
    <property type="entry name" value="MFS general substrate transporter"/>
    <property type="match status" value="1"/>
</dbReference>
<evidence type="ECO:0000256" key="4">
    <source>
        <dbReference type="ARBA" id="ARBA00022692"/>
    </source>
</evidence>
<dbReference type="InterPro" id="IPR011701">
    <property type="entry name" value="MFS"/>
</dbReference>
<dbReference type="Pfam" id="PF07690">
    <property type="entry name" value="MFS_1"/>
    <property type="match status" value="1"/>
</dbReference>
<keyword evidence="5 7" id="KW-1133">Transmembrane helix</keyword>
<dbReference type="PANTHER" id="PTHR23501:SF51">
    <property type="entry name" value="MULTIDRUG RESISTANCE PROTEIN B"/>
    <property type="match status" value="1"/>
</dbReference>
<comment type="subcellular location">
    <subcellularLocation>
        <location evidence="1">Cell membrane</location>
        <topology evidence="1">Multi-pass membrane protein</topology>
    </subcellularLocation>
</comment>
<dbReference type="NCBIfam" id="TIGR00711">
    <property type="entry name" value="efflux_EmrB"/>
    <property type="match status" value="1"/>
</dbReference>
<dbReference type="InterPro" id="IPR004638">
    <property type="entry name" value="EmrB-like"/>
</dbReference>
<keyword evidence="2" id="KW-0813">Transport</keyword>
<dbReference type="PROSITE" id="PS50850">
    <property type="entry name" value="MFS"/>
    <property type="match status" value="1"/>
</dbReference>
<feature type="transmembrane region" description="Helical" evidence="7">
    <location>
        <begin position="246"/>
        <end position="264"/>
    </location>
</feature>
<comment type="caution">
    <text evidence="9">The sequence shown here is derived from an EMBL/GenBank/DDBJ whole genome shotgun (WGS) entry which is preliminary data.</text>
</comment>
<feature type="transmembrane region" description="Helical" evidence="7">
    <location>
        <begin position="317"/>
        <end position="337"/>
    </location>
</feature>
<evidence type="ECO:0000256" key="2">
    <source>
        <dbReference type="ARBA" id="ARBA00022448"/>
    </source>
</evidence>
<feature type="transmembrane region" description="Helical" evidence="7">
    <location>
        <begin position="349"/>
        <end position="369"/>
    </location>
</feature>
<feature type="transmembrane region" description="Helical" evidence="7">
    <location>
        <begin position="119"/>
        <end position="144"/>
    </location>
</feature>
<feature type="transmembrane region" description="Helical" evidence="7">
    <location>
        <begin position="180"/>
        <end position="203"/>
    </location>
</feature>
<feature type="transmembrane region" description="Helical" evidence="7">
    <location>
        <begin position="66"/>
        <end position="86"/>
    </location>
</feature>
<dbReference type="CDD" id="cd17503">
    <property type="entry name" value="MFS_LmrB_MDR_like"/>
    <property type="match status" value="1"/>
</dbReference>
<proteinExistence type="predicted"/>
<accession>A0ABU0J1Q2</accession>
<evidence type="ECO:0000259" key="8">
    <source>
        <dbReference type="PROSITE" id="PS50850"/>
    </source>
</evidence>
<dbReference type="RefSeq" id="WP_307267353.1">
    <property type="nucleotide sequence ID" value="NZ_JAUSVX010000001.1"/>
</dbReference>
<protein>
    <submittedName>
        <fullName evidence="9">DHA2 family multidrug resistance protein</fullName>
    </submittedName>
</protein>
<dbReference type="PANTHER" id="PTHR23501">
    <property type="entry name" value="MAJOR FACILITATOR SUPERFAMILY"/>
    <property type="match status" value="1"/>
</dbReference>
<name>A0ABU0J1Q2_9HYPH</name>
<keyword evidence="4 7" id="KW-0812">Transmembrane</keyword>
<feature type="transmembrane region" description="Helical" evidence="7">
    <location>
        <begin position="215"/>
        <end position="234"/>
    </location>
</feature>
<keyword evidence="10" id="KW-1185">Reference proteome</keyword>
<dbReference type="InterPro" id="IPR020846">
    <property type="entry name" value="MFS_dom"/>
</dbReference>
<gene>
    <name evidence="9" type="ORF">QO011_000560</name>
</gene>
<organism evidence="9 10">
    <name type="scientific">Labrys wisconsinensis</name>
    <dbReference type="NCBI Taxonomy" id="425677"/>
    <lineage>
        <taxon>Bacteria</taxon>
        <taxon>Pseudomonadati</taxon>
        <taxon>Pseudomonadota</taxon>
        <taxon>Alphaproteobacteria</taxon>
        <taxon>Hyphomicrobiales</taxon>
        <taxon>Xanthobacteraceae</taxon>
        <taxon>Labrys</taxon>
    </lineage>
</organism>
<evidence type="ECO:0000313" key="9">
    <source>
        <dbReference type="EMBL" id="MDQ0467565.1"/>
    </source>
</evidence>
<evidence type="ECO:0000256" key="3">
    <source>
        <dbReference type="ARBA" id="ARBA00022475"/>
    </source>
</evidence>
<feature type="domain" description="Major facilitator superfamily (MFS) profile" evidence="8">
    <location>
        <begin position="28"/>
        <end position="520"/>
    </location>
</feature>